<dbReference type="Proteomes" id="UP000006247">
    <property type="component" value="Unassembled WGS sequence"/>
</dbReference>
<reference evidence="1 2" key="1">
    <citation type="submission" date="2009-01" db="EMBL/GenBank/DDBJ databases">
        <authorList>
            <person name="Fulton L."/>
            <person name="Clifton S."/>
            <person name="Chinwalla A.T."/>
            <person name="Mitreva M."/>
            <person name="Sodergren E."/>
            <person name="Weinstock G."/>
            <person name="Clifton S."/>
            <person name="Dooling D.J."/>
            <person name="Fulton B."/>
            <person name="Minx P."/>
            <person name="Pepin K.H."/>
            <person name="Johnson M."/>
            <person name="Bhonagiri V."/>
            <person name="Nash W.E."/>
            <person name="Mardis E.R."/>
            <person name="Wilson R.K."/>
        </authorList>
    </citation>
    <scope>NUCLEOTIDE SEQUENCE [LARGE SCALE GENOMIC DNA]</scope>
    <source>
        <strain evidence="1 2">ATCC 33806</strain>
    </source>
</reference>
<evidence type="ECO:0000313" key="2">
    <source>
        <dbReference type="Proteomes" id="UP000006247"/>
    </source>
</evidence>
<gene>
    <name evidence="1" type="ORF">CORMATOL_02567</name>
</gene>
<accession>C0E6D4</accession>
<evidence type="ECO:0000313" key="1">
    <source>
        <dbReference type="EMBL" id="EEG25975.1"/>
    </source>
</evidence>
<protein>
    <submittedName>
        <fullName evidence="1">Uncharacterized protein</fullName>
    </submittedName>
</protein>
<organism evidence="1 2">
    <name type="scientific">Corynebacterium matruchotii ATCC 33806</name>
    <dbReference type="NCBI Taxonomy" id="566549"/>
    <lineage>
        <taxon>Bacteria</taxon>
        <taxon>Bacillati</taxon>
        <taxon>Actinomycetota</taxon>
        <taxon>Actinomycetes</taxon>
        <taxon>Mycobacteriales</taxon>
        <taxon>Corynebacteriaceae</taxon>
        <taxon>Corynebacterium</taxon>
    </lineage>
</organism>
<name>C0E6D4_9CORY</name>
<dbReference type="HOGENOM" id="CLU_3198678_0_0_11"/>
<dbReference type="AlphaFoldDB" id="C0E6D4"/>
<dbReference type="EMBL" id="ACEB01000042">
    <property type="protein sequence ID" value="EEG25975.1"/>
    <property type="molecule type" value="Genomic_DNA"/>
</dbReference>
<proteinExistence type="predicted"/>
<sequence>MALVGAVTVTVVKIVDVIAVLDRFVAAVLAVNVRMVFMDMASHFQ</sequence>
<comment type="caution">
    <text evidence="1">The sequence shown here is derived from an EMBL/GenBank/DDBJ whole genome shotgun (WGS) entry which is preliminary data.</text>
</comment>